<reference evidence="1" key="1">
    <citation type="submission" date="2022-07" db="EMBL/GenBank/DDBJ databases">
        <title>Faecal culturing of patients with breast cancer.</title>
        <authorList>
            <person name="Teng N.M.Y."/>
            <person name="Kiu R."/>
            <person name="Evans R."/>
            <person name="Baker D.J."/>
            <person name="Zenner C."/>
            <person name="Robinson S.D."/>
            <person name="Hall L.J."/>
        </authorList>
    </citation>
    <scope>NUCLEOTIDE SEQUENCE</scope>
    <source>
        <strain evidence="1">LH1062</strain>
    </source>
</reference>
<dbReference type="RefSeq" id="WP_290141256.1">
    <property type="nucleotide sequence ID" value="NZ_CP101620.1"/>
</dbReference>
<keyword evidence="2" id="KW-1185">Reference proteome</keyword>
<dbReference type="Proteomes" id="UP001060112">
    <property type="component" value="Chromosome"/>
</dbReference>
<gene>
    <name evidence="1" type="ORF">NMU03_03215</name>
</gene>
<sequence length="89" mass="10302">MVQQIDNDYQILESFESIFQMDGIAEDEEFPQLVEMANQQNDFATMMYFDSSRQGIIANLYAKTIVDQPLDDIQKEIQDVVEDAFLGKK</sequence>
<name>A0ABY5I3A5_9FIRM</name>
<dbReference type="EMBL" id="CP101620">
    <property type="protein sequence ID" value="UTY39834.1"/>
    <property type="molecule type" value="Genomic_DNA"/>
</dbReference>
<organism evidence="1 2">
    <name type="scientific">Allocoprobacillus halotolerans</name>
    <dbReference type="NCBI Taxonomy" id="2944914"/>
    <lineage>
        <taxon>Bacteria</taxon>
        <taxon>Bacillati</taxon>
        <taxon>Bacillota</taxon>
        <taxon>Erysipelotrichia</taxon>
        <taxon>Erysipelotrichales</taxon>
        <taxon>Erysipelotrichaceae</taxon>
        <taxon>Allocoprobacillus</taxon>
    </lineage>
</organism>
<evidence type="ECO:0000313" key="2">
    <source>
        <dbReference type="Proteomes" id="UP001060112"/>
    </source>
</evidence>
<proteinExistence type="predicted"/>
<accession>A0ABY5I3A5</accession>
<protein>
    <submittedName>
        <fullName evidence="1">Uncharacterized protein</fullName>
    </submittedName>
</protein>
<evidence type="ECO:0000313" key="1">
    <source>
        <dbReference type="EMBL" id="UTY39834.1"/>
    </source>
</evidence>